<dbReference type="Proteomes" id="UP000027120">
    <property type="component" value="Unassembled WGS sequence"/>
</dbReference>
<dbReference type="SMART" id="SM00356">
    <property type="entry name" value="ZnF_C3H1"/>
    <property type="match status" value="1"/>
</dbReference>
<keyword evidence="3 4" id="KW-0862">Zinc</keyword>
<evidence type="ECO:0000313" key="7">
    <source>
        <dbReference type="Proteomes" id="UP000027120"/>
    </source>
</evidence>
<dbReference type="PROSITE" id="PS50103">
    <property type="entry name" value="ZF_C3H1"/>
    <property type="match status" value="1"/>
</dbReference>
<accession>A0A067FHJ3</accession>
<reference evidence="6 7" key="1">
    <citation type="submission" date="2014-04" db="EMBL/GenBank/DDBJ databases">
        <authorList>
            <consortium name="International Citrus Genome Consortium"/>
            <person name="Gmitter F."/>
            <person name="Chen C."/>
            <person name="Farmerie W."/>
            <person name="Harkins T."/>
            <person name="Desany B."/>
            <person name="Mohiuddin M."/>
            <person name="Kodira C."/>
            <person name="Borodovsky M."/>
            <person name="Lomsadze A."/>
            <person name="Burns P."/>
            <person name="Jenkins J."/>
            <person name="Prochnik S."/>
            <person name="Shu S."/>
            <person name="Chapman J."/>
            <person name="Pitluck S."/>
            <person name="Schmutz J."/>
            <person name="Rokhsar D."/>
        </authorList>
    </citation>
    <scope>NUCLEOTIDE SEQUENCE</scope>
</reference>
<dbReference type="EMBL" id="KK784898">
    <property type="protein sequence ID" value="KDO66864.1"/>
    <property type="molecule type" value="Genomic_DNA"/>
</dbReference>
<proteinExistence type="predicted"/>
<feature type="non-terminal residue" evidence="6">
    <location>
        <position position="29"/>
    </location>
</feature>
<protein>
    <recommendedName>
        <fullName evidence="5">C3H1-type domain-containing protein</fullName>
    </recommendedName>
</protein>
<evidence type="ECO:0000256" key="4">
    <source>
        <dbReference type="PROSITE-ProRule" id="PRU00723"/>
    </source>
</evidence>
<keyword evidence="1 4" id="KW-0479">Metal-binding</keyword>
<dbReference type="EMBL" id="KK784898">
    <property type="protein sequence ID" value="KDO66865.1"/>
    <property type="molecule type" value="Genomic_DNA"/>
</dbReference>
<dbReference type="SUPFAM" id="SSF90229">
    <property type="entry name" value="CCCH zinc finger"/>
    <property type="match status" value="1"/>
</dbReference>
<dbReference type="AlphaFoldDB" id="A0A067FHJ3"/>
<evidence type="ECO:0000256" key="1">
    <source>
        <dbReference type="ARBA" id="ARBA00022723"/>
    </source>
</evidence>
<dbReference type="InterPro" id="IPR000571">
    <property type="entry name" value="Znf_CCCH"/>
</dbReference>
<keyword evidence="2 4" id="KW-0863">Zinc-finger</keyword>
<feature type="zinc finger region" description="C3H1-type" evidence="4">
    <location>
        <begin position="2"/>
        <end position="29"/>
    </location>
</feature>
<dbReference type="GO" id="GO:0008270">
    <property type="term" value="F:zinc ion binding"/>
    <property type="evidence" value="ECO:0007669"/>
    <property type="project" value="UniProtKB-KW"/>
</dbReference>
<evidence type="ECO:0000259" key="5">
    <source>
        <dbReference type="PROSITE" id="PS50103"/>
    </source>
</evidence>
<dbReference type="Gene3D" id="4.10.1000.10">
    <property type="entry name" value="Zinc finger, CCCH-type"/>
    <property type="match status" value="1"/>
</dbReference>
<feature type="domain" description="C3H1-type" evidence="5">
    <location>
        <begin position="2"/>
        <end position="29"/>
    </location>
</feature>
<sequence length="29" mass="3388">MREERGVCRAFQRGECTRGDGCKFSHNEQ</sequence>
<evidence type="ECO:0000256" key="2">
    <source>
        <dbReference type="ARBA" id="ARBA00022771"/>
    </source>
</evidence>
<keyword evidence="7" id="KW-1185">Reference proteome</keyword>
<dbReference type="Pfam" id="PF00642">
    <property type="entry name" value="zf-CCCH"/>
    <property type="match status" value="1"/>
</dbReference>
<dbReference type="InterPro" id="IPR036855">
    <property type="entry name" value="Znf_CCCH_sf"/>
</dbReference>
<evidence type="ECO:0000313" key="6">
    <source>
        <dbReference type="EMBL" id="KDO66864.1"/>
    </source>
</evidence>
<evidence type="ECO:0000256" key="3">
    <source>
        <dbReference type="ARBA" id="ARBA00022833"/>
    </source>
</evidence>
<gene>
    <name evidence="6" type="ORF">CISIN_1g0224201mg</name>
</gene>
<organism evidence="6 7">
    <name type="scientific">Citrus sinensis</name>
    <name type="common">Sweet orange</name>
    <name type="synonym">Citrus aurantium var. sinensis</name>
    <dbReference type="NCBI Taxonomy" id="2711"/>
    <lineage>
        <taxon>Eukaryota</taxon>
        <taxon>Viridiplantae</taxon>
        <taxon>Streptophyta</taxon>
        <taxon>Embryophyta</taxon>
        <taxon>Tracheophyta</taxon>
        <taxon>Spermatophyta</taxon>
        <taxon>Magnoliopsida</taxon>
        <taxon>eudicotyledons</taxon>
        <taxon>Gunneridae</taxon>
        <taxon>Pentapetalae</taxon>
        <taxon>rosids</taxon>
        <taxon>malvids</taxon>
        <taxon>Sapindales</taxon>
        <taxon>Rutaceae</taxon>
        <taxon>Aurantioideae</taxon>
        <taxon>Citrus</taxon>
    </lineage>
</organism>
<name>A0A067FHJ3_CITSI</name>